<dbReference type="PANTHER" id="PTHR42976">
    <property type="entry name" value="BIFUNCTIONAL CHITINASE/LYSOZYME-RELATED"/>
    <property type="match status" value="1"/>
</dbReference>
<dbReference type="Pfam" id="PF02839">
    <property type="entry name" value="CBM_5_12"/>
    <property type="match status" value="2"/>
</dbReference>
<dbReference type="Gene3D" id="2.10.10.20">
    <property type="entry name" value="Carbohydrate-binding module superfamily 5/12"/>
    <property type="match status" value="2"/>
</dbReference>
<organism evidence="5 6">
    <name type="scientific">Deefgea chitinilytica</name>
    <dbReference type="NCBI Taxonomy" id="570276"/>
    <lineage>
        <taxon>Bacteria</taxon>
        <taxon>Pseudomonadati</taxon>
        <taxon>Pseudomonadota</taxon>
        <taxon>Betaproteobacteria</taxon>
        <taxon>Neisseriales</taxon>
        <taxon>Chitinibacteraceae</taxon>
        <taxon>Deefgea</taxon>
    </lineage>
</organism>
<feature type="domain" description="GH18" evidence="4">
    <location>
        <begin position="213"/>
        <end position="495"/>
    </location>
</feature>
<dbReference type="InterPro" id="IPR052750">
    <property type="entry name" value="GH18_Chitinase"/>
</dbReference>
<keyword evidence="6" id="KW-1185">Reference proteome</keyword>
<dbReference type="CDD" id="cd06543">
    <property type="entry name" value="GH18_PF-ChiA-like"/>
    <property type="match status" value="1"/>
</dbReference>
<dbReference type="Gene3D" id="3.20.20.80">
    <property type="entry name" value="Glycosidases"/>
    <property type="match status" value="1"/>
</dbReference>
<dbReference type="EMBL" id="WOFE01000003">
    <property type="protein sequence ID" value="MBM5571511.1"/>
    <property type="molecule type" value="Genomic_DNA"/>
</dbReference>
<dbReference type="CDD" id="cd12215">
    <property type="entry name" value="ChiC_BD"/>
    <property type="match status" value="2"/>
</dbReference>
<protein>
    <recommendedName>
        <fullName evidence="4">GH18 domain-containing protein</fullName>
    </recommendedName>
</protein>
<keyword evidence="3" id="KW-0732">Signal</keyword>
<dbReference type="SMART" id="SM00495">
    <property type="entry name" value="ChtBD3"/>
    <property type="match status" value="2"/>
</dbReference>
<feature type="region of interest" description="Disordered" evidence="2">
    <location>
        <begin position="78"/>
        <end position="116"/>
    </location>
</feature>
<gene>
    <name evidence="5" type="ORF">GM173_07940</name>
</gene>
<evidence type="ECO:0000256" key="2">
    <source>
        <dbReference type="SAM" id="MobiDB-lite"/>
    </source>
</evidence>
<name>A0ABS2CBJ2_9NEIS</name>
<evidence type="ECO:0000256" key="1">
    <source>
        <dbReference type="ARBA" id="ARBA00022801"/>
    </source>
</evidence>
<dbReference type="Proteomes" id="UP001195660">
    <property type="component" value="Unassembled WGS sequence"/>
</dbReference>
<accession>A0ABS2CBJ2</accession>
<comment type="caution">
    <text evidence="5">The sequence shown here is derived from an EMBL/GenBank/DDBJ whole genome shotgun (WGS) entry which is preliminary data.</text>
</comment>
<dbReference type="InterPro" id="IPR036573">
    <property type="entry name" value="CBM_sf_5/12"/>
</dbReference>
<evidence type="ECO:0000313" key="6">
    <source>
        <dbReference type="Proteomes" id="UP001195660"/>
    </source>
</evidence>
<keyword evidence="1" id="KW-0378">Hydrolase</keyword>
<feature type="signal peptide" evidence="3">
    <location>
        <begin position="1"/>
        <end position="29"/>
    </location>
</feature>
<reference evidence="5 6" key="1">
    <citation type="submission" date="2019-11" db="EMBL/GenBank/DDBJ databases">
        <title>Novel Deefgea species.</title>
        <authorList>
            <person name="Han J.-H."/>
        </authorList>
    </citation>
    <scope>NUCLEOTIDE SEQUENCE [LARGE SCALE GENOMIC DNA]</scope>
    <source>
        <strain evidence="5 6">LMG 24817</strain>
    </source>
</reference>
<dbReference type="InterPro" id="IPR017853">
    <property type="entry name" value="GH"/>
</dbReference>
<evidence type="ECO:0000256" key="3">
    <source>
        <dbReference type="SAM" id="SignalP"/>
    </source>
</evidence>
<evidence type="ECO:0000259" key="4">
    <source>
        <dbReference type="PROSITE" id="PS51910"/>
    </source>
</evidence>
<evidence type="ECO:0000313" key="5">
    <source>
        <dbReference type="EMBL" id="MBM5571511.1"/>
    </source>
</evidence>
<proteinExistence type="predicted"/>
<dbReference type="InterPro" id="IPR001223">
    <property type="entry name" value="Glyco_hydro18_cat"/>
</dbReference>
<dbReference type="SUPFAM" id="SSF51445">
    <property type="entry name" value="(Trans)glycosidases"/>
    <property type="match status" value="1"/>
</dbReference>
<sequence>MRMERMITMMNHWILAAIPAAIVSVSAVAAPAWNSATVYTGGEVVTYAGQDYKAKWWTQGNVPGADQWGPWALQTGSTPVPTATPVVTPTATTKPTATPTSTPTPTATPSNTPTPTVVVTATATPIPGGSCTNAEWNSATAYTGGQKVSYNGRNYQANWWTQNNIPSSNVGSGLPWTDLGACNSNATPTPTATPVGATPTPTPSTTPVASAKFKFAPYVDVSGASDLVGWSQATGQKYISLAFYNSNGSCSGAWPSDEANLLSKVQGLRALGGDVIVVSGGWNANDLARRCTDAASLAAVYQGVLDKFAADHLDLDPEAGDVYNNLEPAIVDRRNAAVKILQDNFKARGKKLVVSYTIGVHPEPGLDAANLYVLQSAKAAGVEVDVVNPMVMDFYDGVSGNQMGNRSVLALQNVFNQVKALWPGKTDAQYWAMLGATAMIGQNDAQAEVFTLADAQILTDFAQQKGMGRLAFWSLGRDNGSCPGNKTANWQCSGIAQQDWAFSRIFGTFK</sequence>
<dbReference type="PANTHER" id="PTHR42976:SF1">
    <property type="entry name" value="GH18 DOMAIN-CONTAINING PROTEIN-RELATED"/>
    <property type="match status" value="1"/>
</dbReference>
<dbReference type="SUPFAM" id="SSF51055">
    <property type="entry name" value="Carbohydrate binding domain"/>
    <property type="match status" value="2"/>
</dbReference>
<dbReference type="PROSITE" id="PS51910">
    <property type="entry name" value="GH18_2"/>
    <property type="match status" value="1"/>
</dbReference>
<feature type="chain" id="PRO_5045991679" description="GH18 domain-containing protein" evidence="3">
    <location>
        <begin position="30"/>
        <end position="510"/>
    </location>
</feature>
<dbReference type="InterPro" id="IPR003610">
    <property type="entry name" value="CBM5/12"/>
</dbReference>